<dbReference type="PROSITE" id="PS00086">
    <property type="entry name" value="CYTOCHROME_P450"/>
    <property type="match status" value="1"/>
</dbReference>
<comment type="similarity">
    <text evidence="5 12">Belongs to the cytochrome P450 family.</text>
</comment>
<evidence type="ECO:0000256" key="1">
    <source>
        <dbReference type="ARBA" id="ARBA00001971"/>
    </source>
</evidence>
<evidence type="ECO:0000256" key="8">
    <source>
        <dbReference type="ARBA" id="ARBA00023002"/>
    </source>
</evidence>
<dbReference type="PANTHER" id="PTHR24291:SF177">
    <property type="entry name" value="CYTOCHROME P450 4AA1-RELATED"/>
    <property type="match status" value="1"/>
</dbReference>
<dbReference type="Gene3D" id="1.10.630.10">
    <property type="entry name" value="Cytochrome P450"/>
    <property type="match status" value="1"/>
</dbReference>
<dbReference type="InterPro" id="IPR001128">
    <property type="entry name" value="Cyt_P450"/>
</dbReference>
<evidence type="ECO:0000256" key="4">
    <source>
        <dbReference type="ARBA" id="ARBA00004406"/>
    </source>
</evidence>
<dbReference type="Proteomes" id="UP001107558">
    <property type="component" value="Chromosome 2"/>
</dbReference>
<dbReference type="OrthoDB" id="1470350at2759"/>
<evidence type="ECO:0000256" key="7">
    <source>
        <dbReference type="ARBA" id="ARBA00022723"/>
    </source>
</evidence>
<dbReference type="InterPro" id="IPR002403">
    <property type="entry name" value="Cyt_P450_E_grp-IV"/>
</dbReference>
<evidence type="ECO:0000256" key="2">
    <source>
        <dbReference type="ARBA" id="ARBA00003690"/>
    </source>
</evidence>
<evidence type="ECO:0000256" key="12">
    <source>
        <dbReference type="RuleBase" id="RU000461"/>
    </source>
</evidence>
<organism evidence="13 14">
    <name type="scientific">Polypedilum vanderplanki</name>
    <name type="common">Sleeping chironomid midge</name>
    <dbReference type="NCBI Taxonomy" id="319348"/>
    <lineage>
        <taxon>Eukaryota</taxon>
        <taxon>Metazoa</taxon>
        <taxon>Ecdysozoa</taxon>
        <taxon>Arthropoda</taxon>
        <taxon>Hexapoda</taxon>
        <taxon>Insecta</taxon>
        <taxon>Pterygota</taxon>
        <taxon>Neoptera</taxon>
        <taxon>Endopterygota</taxon>
        <taxon>Diptera</taxon>
        <taxon>Nematocera</taxon>
        <taxon>Chironomoidea</taxon>
        <taxon>Chironomidae</taxon>
        <taxon>Chironominae</taxon>
        <taxon>Polypedilum</taxon>
        <taxon>Polypedilum</taxon>
    </lineage>
</organism>
<reference evidence="13" key="1">
    <citation type="submission" date="2021-03" db="EMBL/GenBank/DDBJ databases">
        <title>Chromosome level genome of the anhydrobiotic midge Polypedilum vanderplanki.</title>
        <authorList>
            <person name="Yoshida Y."/>
            <person name="Kikawada T."/>
            <person name="Gusev O."/>
        </authorList>
    </citation>
    <scope>NUCLEOTIDE SEQUENCE</scope>
    <source>
        <strain evidence="13">NIAS01</strain>
        <tissue evidence="13">Whole body or cell culture</tissue>
    </source>
</reference>
<dbReference type="GO" id="GO:0020037">
    <property type="term" value="F:heme binding"/>
    <property type="evidence" value="ECO:0007669"/>
    <property type="project" value="InterPro"/>
</dbReference>
<dbReference type="InterPro" id="IPR017972">
    <property type="entry name" value="Cyt_P450_CS"/>
</dbReference>
<evidence type="ECO:0000256" key="11">
    <source>
        <dbReference type="PIRSR" id="PIRSR602403-1"/>
    </source>
</evidence>
<evidence type="ECO:0000256" key="3">
    <source>
        <dbReference type="ARBA" id="ARBA00004174"/>
    </source>
</evidence>
<dbReference type="Pfam" id="PF00067">
    <property type="entry name" value="p450"/>
    <property type="match status" value="1"/>
</dbReference>
<dbReference type="CDD" id="cd20628">
    <property type="entry name" value="CYP4"/>
    <property type="match status" value="1"/>
</dbReference>
<comment type="cofactor">
    <cofactor evidence="1 11">
        <name>heme</name>
        <dbReference type="ChEBI" id="CHEBI:30413"/>
    </cofactor>
</comment>
<dbReference type="GO" id="GO:0016705">
    <property type="term" value="F:oxidoreductase activity, acting on paired donors, with incorporation or reduction of molecular oxygen"/>
    <property type="evidence" value="ECO:0007669"/>
    <property type="project" value="InterPro"/>
</dbReference>
<dbReference type="SUPFAM" id="SSF48264">
    <property type="entry name" value="Cytochrome P450"/>
    <property type="match status" value="1"/>
</dbReference>
<dbReference type="PRINTS" id="PR00385">
    <property type="entry name" value="P450"/>
</dbReference>
<evidence type="ECO:0000256" key="6">
    <source>
        <dbReference type="ARBA" id="ARBA00022617"/>
    </source>
</evidence>
<evidence type="ECO:0000313" key="13">
    <source>
        <dbReference type="EMBL" id="KAG5676320.1"/>
    </source>
</evidence>
<dbReference type="PRINTS" id="PR00465">
    <property type="entry name" value="EP450IV"/>
</dbReference>
<sequence length="498" mass="57207">MIWQALERASMFDMSVFLTVTLVSFILYTLSDYIKIALLVMRIPGPPAYPFFGNCFMATQRNLLATIGIDAPKQYGLVSRVWLMIFPFFVILDPEHLQLILGSKRHTNKSFFYKLLHNFLGDGLITSSGAKWAAHRRYIQPTFHLHILEKFVETFADSAQCLTAKMNNLTDKPVNITNIVNECVLDILNEAVLGVPIYGKKEGMENSPFRQGKVVVQDRVARPWLMFNWIYKFTEDATEELLQKKRLDDFTRTMINKRRDIVENGKIEGRKSLLDYMIEISKKHPDFTEEDIVNEACTFMLAGQDSVGASLAFAMFLLAQNPEHQQKCIEEIDAIFGSDDRAPTMADLREMKYLEMCIKEALRLYPAVPIMARRLGEDVQCGKYLLPAGAEIFIMPYITHRLEHIYPDPEAFIPERFTTENIEKRNPYAYLPFSAGPRNCIGHKFAIIEMKTIISKVLRSFRLKSVPGKETFEPLFRITLRAGGGLWVQLEPRNNNTM</sequence>
<dbReference type="GO" id="GO:0004497">
    <property type="term" value="F:monooxygenase activity"/>
    <property type="evidence" value="ECO:0007669"/>
    <property type="project" value="UniProtKB-KW"/>
</dbReference>
<feature type="binding site" description="axial binding residue" evidence="11">
    <location>
        <position position="440"/>
    </location>
    <ligand>
        <name>heme</name>
        <dbReference type="ChEBI" id="CHEBI:30413"/>
    </ligand>
    <ligandPart>
        <name>Fe</name>
        <dbReference type="ChEBI" id="CHEBI:18248"/>
    </ligandPart>
</feature>
<keyword evidence="10 12" id="KW-0503">Monooxygenase</keyword>
<evidence type="ECO:0000313" key="14">
    <source>
        <dbReference type="Proteomes" id="UP001107558"/>
    </source>
</evidence>
<dbReference type="GO" id="GO:0005789">
    <property type="term" value="C:endoplasmic reticulum membrane"/>
    <property type="evidence" value="ECO:0007669"/>
    <property type="project" value="UniProtKB-SubCell"/>
</dbReference>
<comment type="function">
    <text evidence="2">May be involved in the metabolism of insect hormones and in the breakdown of synthetic insecticides.</text>
</comment>
<evidence type="ECO:0008006" key="15">
    <source>
        <dbReference type="Google" id="ProtNLM"/>
    </source>
</evidence>
<dbReference type="EMBL" id="JADBJN010000002">
    <property type="protein sequence ID" value="KAG5676320.1"/>
    <property type="molecule type" value="Genomic_DNA"/>
</dbReference>
<gene>
    <name evidence="13" type="ORF">PVAND_006166</name>
</gene>
<accession>A0A9J6C369</accession>
<keyword evidence="7 11" id="KW-0479">Metal-binding</keyword>
<keyword evidence="9 11" id="KW-0408">Iron</keyword>
<keyword evidence="14" id="KW-1185">Reference proteome</keyword>
<keyword evidence="8 12" id="KW-0560">Oxidoreductase</keyword>
<dbReference type="PANTHER" id="PTHR24291">
    <property type="entry name" value="CYTOCHROME P450 FAMILY 4"/>
    <property type="match status" value="1"/>
</dbReference>
<proteinExistence type="inferred from homology"/>
<dbReference type="GO" id="GO:0005506">
    <property type="term" value="F:iron ion binding"/>
    <property type="evidence" value="ECO:0007669"/>
    <property type="project" value="InterPro"/>
</dbReference>
<comment type="caution">
    <text evidence="13">The sequence shown here is derived from an EMBL/GenBank/DDBJ whole genome shotgun (WGS) entry which is preliminary data.</text>
</comment>
<dbReference type="InterPro" id="IPR036396">
    <property type="entry name" value="Cyt_P450_sf"/>
</dbReference>
<dbReference type="InterPro" id="IPR050196">
    <property type="entry name" value="Cytochrome_P450_Monoox"/>
</dbReference>
<evidence type="ECO:0000256" key="10">
    <source>
        <dbReference type="ARBA" id="ARBA00023033"/>
    </source>
</evidence>
<dbReference type="AlphaFoldDB" id="A0A9J6C369"/>
<name>A0A9J6C369_POLVA</name>
<protein>
    <recommendedName>
        <fullName evidence="15">Cytochrome P450 4aa1</fullName>
    </recommendedName>
</protein>
<evidence type="ECO:0000256" key="9">
    <source>
        <dbReference type="ARBA" id="ARBA00023004"/>
    </source>
</evidence>
<comment type="subcellular location">
    <subcellularLocation>
        <location evidence="4">Endoplasmic reticulum membrane</location>
        <topology evidence="4">Peripheral membrane protein</topology>
    </subcellularLocation>
    <subcellularLocation>
        <location evidence="3">Microsome membrane</location>
        <topology evidence="3">Peripheral membrane protein</topology>
    </subcellularLocation>
</comment>
<keyword evidence="6 11" id="KW-0349">Heme</keyword>
<evidence type="ECO:0000256" key="5">
    <source>
        <dbReference type="ARBA" id="ARBA00010617"/>
    </source>
</evidence>